<sequence>MRSDWILDVLTDLKTFARANNMPILAEQLDDSAIVAMAEIAAMKDVKNAQRHDGDTAVGTHLGGAGTS</sequence>
<comment type="caution">
    <text evidence="2">The sequence shown here is derived from an EMBL/GenBank/DDBJ whole genome shotgun (WGS) entry which is preliminary data.</text>
</comment>
<name>A0ABW8UNQ6_9RHOB</name>
<feature type="region of interest" description="Disordered" evidence="1">
    <location>
        <begin position="49"/>
        <end position="68"/>
    </location>
</feature>
<evidence type="ECO:0000313" key="3">
    <source>
        <dbReference type="Proteomes" id="UP001627408"/>
    </source>
</evidence>
<organism evidence="2 3">
    <name type="scientific">Tateyamaria armeniaca</name>
    <dbReference type="NCBI Taxonomy" id="2518930"/>
    <lineage>
        <taxon>Bacteria</taxon>
        <taxon>Pseudomonadati</taxon>
        <taxon>Pseudomonadota</taxon>
        <taxon>Alphaproteobacteria</taxon>
        <taxon>Rhodobacterales</taxon>
        <taxon>Roseobacteraceae</taxon>
        <taxon>Tateyamaria</taxon>
    </lineage>
</organism>
<keyword evidence="3" id="KW-1185">Reference proteome</keyword>
<dbReference type="RefSeq" id="WP_407590320.1">
    <property type="nucleotide sequence ID" value="NZ_JBHDIY010000002.1"/>
</dbReference>
<evidence type="ECO:0000313" key="2">
    <source>
        <dbReference type="EMBL" id="MFL4468577.1"/>
    </source>
</evidence>
<gene>
    <name evidence="2" type="ORF">ACERZ8_01325</name>
</gene>
<dbReference type="Proteomes" id="UP001627408">
    <property type="component" value="Unassembled WGS sequence"/>
</dbReference>
<evidence type="ECO:0000256" key="1">
    <source>
        <dbReference type="SAM" id="MobiDB-lite"/>
    </source>
</evidence>
<reference evidence="2 3" key="1">
    <citation type="submission" date="2024-08" db="EMBL/GenBank/DDBJ databases">
        <title>Tateyamaria sp. nov., isolated from marine algae.</title>
        <authorList>
            <person name="Choi B.J."/>
            <person name="Kim J.M."/>
            <person name="Lee J.K."/>
            <person name="Choi D.G."/>
            <person name="Bayburt H."/>
            <person name="Baek J.H."/>
            <person name="Han D.M."/>
            <person name="Jeon C.O."/>
        </authorList>
    </citation>
    <scope>NUCLEOTIDE SEQUENCE [LARGE SCALE GENOMIC DNA]</scope>
    <source>
        <strain evidence="2 3">KMU-156</strain>
    </source>
</reference>
<protein>
    <recommendedName>
        <fullName evidence="4">EAL domain-containing protein</fullName>
    </recommendedName>
</protein>
<evidence type="ECO:0008006" key="4">
    <source>
        <dbReference type="Google" id="ProtNLM"/>
    </source>
</evidence>
<accession>A0ABW8UNQ6</accession>
<dbReference type="EMBL" id="JBHDIY010000002">
    <property type="protein sequence ID" value="MFL4468577.1"/>
    <property type="molecule type" value="Genomic_DNA"/>
</dbReference>
<proteinExistence type="predicted"/>